<keyword evidence="3" id="KW-1185">Reference proteome</keyword>
<proteinExistence type="predicted"/>
<accession>A0AAV7SZX7</accession>
<evidence type="ECO:0000256" key="1">
    <source>
        <dbReference type="SAM" id="MobiDB-lite"/>
    </source>
</evidence>
<evidence type="ECO:0000313" key="3">
    <source>
        <dbReference type="Proteomes" id="UP001066276"/>
    </source>
</evidence>
<reference evidence="2" key="1">
    <citation type="journal article" date="2022" name="bioRxiv">
        <title>Sequencing and chromosome-scale assembly of the giantPleurodeles waltlgenome.</title>
        <authorList>
            <person name="Brown T."/>
            <person name="Elewa A."/>
            <person name="Iarovenko S."/>
            <person name="Subramanian E."/>
            <person name="Araus A.J."/>
            <person name="Petzold A."/>
            <person name="Susuki M."/>
            <person name="Suzuki K.-i.T."/>
            <person name="Hayashi T."/>
            <person name="Toyoda A."/>
            <person name="Oliveira C."/>
            <person name="Osipova E."/>
            <person name="Leigh N.D."/>
            <person name="Simon A."/>
            <person name="Yun M.H."/>
        </authorList>
    </citation>
    <scope>NUCLEOTIDE SEQUENCE</scope>
    <source>
        <strain evidence="2">20211129_DDA</strain>
        <tissue evidence="2">Liver</tissue>
    </source>
</reference>
<feature type="region of interest" description="Disordered" evidence="1">
    <location>
        <begin position="18"/>
        <end position="37"/>
    </location>
</feature>
<name>A0AAV7SZX7_PLEWA</name>
<dbReference type="Proteomes" id="UP001066276">
    <property type="component" value="Chromosome 4_1"/>
</dbReference>
<protein>
    <submittedName>
        <fullName evidence="2">Uncharacterized protein</fullName>
    </submittedName>
</protein>
<dbReference type="EMBL" id="JANPWB010000007">
    <property type="protein sequence ID" value="KAJ1169651.1"/>
    <property type="molecule type" value="Genomic_DNA"/>
</dbReference>
<sequence>MDDAIPWRRGWVQPALRRPWTGGGSVDGGARAEDGGRRIGKPRAYEREVLEKGEATYSNKVTFYPFCFSGKSRIRMREAGTSERGQRAGLLSNARAMKCKIADARIRLATRVRQRKKKRDKRKYQ</sequence>
<gene>
    <name evidence="2" type="ORF">NDU88_001542</name>
</gene>
<comment type="caution">
    <text evidence="2">The sequence shown here is derived from an EMBL/GenBank/DDBJ whole genome shotgun (WGS) entry which is preliminary data.</text>
</comment>
<evidence type="ECO:0000313" key="2">
    <source>
        <dbReference type="EMBL" id="KAJ1169651.1"/>
    </source>
</evidence>
<organism evidence="2 3">
    <name type="scientific">Pleurodeles waltl</name>
    <name type="common">Iberian ribbed newt</name>
    <dbReference type="NCBI Taxonomy" id="8319"/>
    <lineage>
        <taxon>Eukaryota</taxon>
        <taxon>Metazoa</taxon>
        <taxon>Chordata</taxon>
        <taxon>Craniata</taxon>
        <taxon>Vertebrata</taxon>
        <taxon>Euteleostomi</taxon>
        <taxon>Amphibia</taxon>
        <taxon>Batrachia</taxon>
        <taxon>Caudata</taxon>
        <taxon>Salamandroidea</taxon>
        <taxon>Salamandridae</taxon>
        <taxon>Pleurodelinae</taxon>
        <taxon>Pleurodeles</taxon>
    </lineage>
</organism>
<dbReference type="AlphaFoldDB" id="A0AAV7SZX7"/>